<reference evidence="6" key="1">
    <citation type="submission" date="2022-03" db="EMBL/GenBank/DDBJ databases">
        <title>Identification of a novel bacterium isolated from mangrove sediments.</title>
        <authorList>
            <person name="Pan X."/>
        </authorList>
    </citation>
    <scope>NUCLEOTIDE SEQUENCE</scope>
    <source>
        <strain evidence="6">B1949</strain>
    </source>
</reference>
<protein>
    <submittedName>
        <fullName evidence="6">CvpA family protein</fullName>
    </submittedName>
</protein>
<name>A0ABT0BA18_9SPHN</name>
<feature type="transmembrane region" description="Helical" evidence="5">
    <location>
        <begin position="103"/>
        <end position="125"/>
    </location>
</feature>
<dbReference type="Proteomes" id="UP001162881">
    <property type="component" value="Unassembled WGS sequence"/>
</dbReference>
<evidence type="ECO:0000256" key="2">
    <source>
        <dbReference type="ARBA" id="ARBA00022692"/>
    </source>
</evidence>
<dbReference type="InterPro" id="IPR003825">
    <property type="entry name" value="Colicin-V_CvpA"/>
</dbReference>
<dbReference type="RefSeq" id="WP_244017247.1">
    <property type="nucleotide sequence ID" value="NZ_JALHLF010000008.1"/>
</dbReference>
<evidence type="ECO:0000256" key="3">
    <source>
        <dbReference type="ARBA" id="ARBA00022989"/>
    </source>
</evidence>
<comment type="subcellular location">
    <subcellularLocation>
        <location evidence="1">Membrane</location>
        <topology evidence="1">Multi-pass membrane protein</topology>
    </subcellularLocation>
</comment>
<evidence type="ECO:0000313" key="6">
    <source>
        <dbReference type="EMBL" id="MCJ2181897.1"/>
    </source>
</evidence>
<keyword evidence="7" id="KW-1185">Reference proteome</keyword>
<gene>
    <name evidence="6" type="ORF">MTR62_04155</name>
</gene>
<keyword evidence="2 5" id="KW-0812">Transmembrane</keyword>
<sequence length="171" mass="18517">MTGFDIAALLFVGLGAVTGFLRGFVQEVLSLSAWIFALFAIRMLHTPLTLQLEDYLGTGSSAGILAFALLLLVPYAVVKLVARWAGSQSRKSVLGPIDRVLGFGFGAMKGIIIIVLAFSVLMLGYDTVWGVSGRPDWITQSRTYPFINASSDALVKMIAERRQAMREEDGA</sequence>
<organism evidence="6 7">
    <name type="scientific">Novosphingobium organovorum</name>
    <dbReference type="NCBI Taxonomy" id="2930092"/>
    <lineage>
        <taxon>Bacteria</taxon>
        <taxon>Pseudomonadati</taxon>
        <taxon>Pseudomonadota</taxon>
        <taxon>Alphaproteobacteria</taxon>
        <taxon>Sphingomonadales</taxon>
        <taxon>Sphingomonadaceae</taxon>
        <taxon>Novosphingobium</taxon>
    </lineage>
</organism>
<evidence type="ECO:0000256" key="1">
    <source>
        <dbReference type="ARBA" id="ARBA00004141"/>
    </source>
</evidence>
<dbReference type="PANTHER" id="PTHR36926">
    <property type="entry name" value="COLICIN V PRODUCTION PROTEIN"/>
    <property type="match status" value="1"/>
</dbReference>
<dbReference type="PANTHER" id="PTHR36926:SF1">
    <property type="entry name" value="COLICIN V PRODUCTION PROTEIN"/>
    <property type="match status" value="1"/>
</dbReference>
<feature type="transmembrane region" description="Helical" evidence="5">
    <location>
        <begin position="31"/>
        <end position="50"/>
    </location>
</feature>
<proteinExistence type="predicted"/>
<dbReference type="InterPro" id="IPR052719">
    <property type="entry name" value="CvpA-like"/>
</dbReference>
<comment type="caution">
    <text evidence="6">The sequence shown here is derived from an EMBL/GenBank/DDBJ whole genome shotgun (WGS) entry which is preliminary data.</text>
</comment>
<keyword evidence="3 5" id="KW-1133">Transmembrane helix</keyword>
<dbReference type="EMBL" id="JALHLF010000008">
    <property type="protein sequence ID" value="MCJ2181897.1"/>
    <property type="molecule type" value="Genomic_DNA"/>
</dbReference>
<feature type="transmembrane region" description="Helical" evidence="5">
    <location>
        <begin position="62"/>
        <end position="82"/>
    </location>
</feature>
<keyword evidence="4 5" id="KW-0472">Membrane</keyword>
<feature type="transmembrane region" description="Helical" evidence="5">
    <location>
        <begin position="6"/>
        <end position="24"/>
    </location>
</feature>
<evidence type="ECO:0000256" key="4">
    <source>
        <dbReference type="ARBA" id="ARBA00023136"/>
    </source>
</evidence>
<dbReference type="Pfam" id="PF02674">
    <property type="entry name" value="Colicin_V"/>
    <property type="match status" value="1"/>
</dbReference>
<accession>A0ABT0BA18</accession>
<evidence type="ECO:0000313" key="7">
    <source>
        <dbReference type="Proteomes" id="UP001162881"/>
    </source>
</evidence>
<evidence type="ECO:0000256" key="5">
    <source>
        <dbReference type="SAM" id="Phobius"/>
    </source>
</evidence>